<dbReference type="InterPro" id="IPR019109">
    <property type="entry name" value="MamF_MmsF"/>
</dbReference>
<sequence>MSQTPPPTTTLEPMSPDEERNWAMIAHLSGLVLLVIGPLIIMLVFGPRSTFVRKQAAEALNFQIVIAIGLIISLILTVVVIGAILLPIIVIVGVIFMILGGIAANKGVEYRYPFNLRMVK</sequence>
<gene>
    <name evidence="6" type="ORF">UFOPK3610_01919</name>
</gene>
<dbReference type="Pfam" id="PF09685">
    <property type="entry name" value="MamF_MmsF"/>
    <property type="match status" value="1"/>
</dbReference>
<evidence type="ECO:0000256" key="4">
    <source>
        <dbReference type="ARBA" id="ARBA00023136"/>
    </source>
</evidence>
<evidence type="ECO:0000256" key="3">
    <source>
        <dbReference type="ARBA" id="ARBA00022989"/>
    </source>
</evidence>
<feature type="transmembrane region" description="Helical" evidence="5">
    <location>
        <begin position="22"/>
        <end position="47"/>
    </location>
</feature>
<keyword evidence="4 5" id="KW-0472">Membrane</keyword>
<name>A0A6J7IJW3_9ZZZZ</name>
<organism evidence="6">
    <name type="scientific">freshwater metagenome</name>
    <dbReference type="NCBI Taxonomy" id="449393"/>
    <lineage>
        <taxon>unclassified sequences</taxon>
        <taxon>metagenomes</taxon>
        <taxon>ecological metagenomes</taxon>
    </lineage>
</organism>
<dbReference type="AlphaFoldDB" id="A0A6J7IJW3"/>
<evidence type="ECO:0000256" key="1">
    <source>
        <dbReference type="ARBA" id="ARBA00004141"/>
    </source>
</evidence>
<comment type="subcellular location">
    <subcellularLocation>
        <location evidence="1">Membrane</location>
        <topology evidence="1">Multi-pass membrane protein</topology>
    </subcellularLocation>
</comment>
<proteinExistence type="predicted"/>
<accession>A0A6J7IJW3</accession>
<feature type="transmembrane region" description="Helical" evidence="5">
    <location>
        <begin position="84"/>
        <end position="104"/>
    </location>
</feature>
<dbReference type="EMBL" id="CAFBMR010000135">
    <property type="protein sequence ID" value="CAB4930634.1"/>
    <property type="molecule type" value="Genomic_DNA"/>
</dbReference>
<keyword evidence="2 5" id="KW-0812">Transmembrane</keyword>
<reference evidence="6" key="1">
    <citation type="submission" date="2020-05" db="EMBL/GenBank/DDBJ databases">
        <authorList>
            <person name="Chiriac C."/>
            <person name="Salcher M."/>
            <person name="Ghai R."/>
            <person name="Kavagutti S V."/>
        </authorList>
    </citation>
    <scope>NUCLEOTIDE SEQUENCE</scope>
</reference>
<evidence type="ECO:0000313" key="6">
    <source>
        <dbReference type="EMBL" id="CAB4930634.1"/>
    </source>
</evidence>
<feature type="transmembrane region" description="Helical" evidence="5">
    <location>
        <begin position="59"/>
        <end position="78"/>
    </location>
</feature>
<evidence type="ECO:0000256" key="5">
    <source>
        <dbReference type="SAM" id="Phobius"/>
    </source>
</evidence>
<keyword evidence="3 5" id="KW-1133">Transmembrane helix</keyword>
<protein>
    <submittedName>
        <fullName evidence="6">Unannotated protein</fullName>
    </submittedName>
</protein>
<evidence type="ECO:0000256" key="2">
    <source>
        <dbReference type="ARBA" id="ARBA00022692"/>
    </source>
</evidence>